<proteinExistence type="predicted"/>
<feature type="compositionally biased region" description="Basic and acidic residues" evidence="1">
    <location>
        <begin position="32"/>
        <end position="55"/>
    </location>
</feature>
<dbReference type="EMBL" id="HG672783">
    <property type="protein sequence ID" value="CDI82822.1"/>
    <property type="molecule type" value="Genomic_DNA"/>
</dbReference>
<organism evidence="2 3">
    <name type="scientific">Eimeria acervulina</name>
    <name type="common">Coccidian parasite</name>
    <dbReference type="NCBI Taxonomy" id="5801"/>
    <lineage>
        <taxon>Eukaryota</taxon>
        <taxon>Sar</taxon>
        <taxon>Alveolata</taxon>
        <taxon>Apicomplexa</taxon>
        <taxon>Conoidasida</taxon>
        <taxon>Coccidia</taxon>
        <taxon>Eucoccidiorida</taxon>
        <taxon>Eimeriorina</taxon>
        <taxon>Eimeriidae</taxon>
        <taxon>Eimeria</taxon>
    </lineage>
</organism>
<feature type="non-terminal residue" evidence="2">
    <location>
        <position position="68"/>
    </location>
</feature>
<feature type="region of interest" description="Disordered" evidence="1">
    <location>
        <begin position="31"/>
        <end position="68"/>
    </location>
</feature>
<reference evidence="2" key="2">
    <citation type="submission" date="2013-10" db="EMBL/GenBank/DDBJ databases">
        <authorList>
            <person name="Aslett M."/>
        </authorList>
    </citation>
    <scope>NUCLEOTIDE SEQUENCE</scope>
    <source>
        <strain evidence="2">Houghton</strain>
    </source>
</reference>
<evidence type="ECO:0000313" key="3">
    <source>
        <dbReference type="Proteomes" id="UP000018050"/>
    </source>
</evidence>
<evidence type="ECO:0000313" key="2">
    <source>
        <dbReference type="EMBL" id="CDI82822.1"/>
    </source>
</evidence>
<dbReference type="RefSeq" id="XP_013247926.1">
    <property type="nucleotide sequence ID" value="XM_013392472.1"/>
</dbReference>
<dbReference type="AlphaFoldDB" id="U6GTC4"/>
<name>U6GTC4_EIMAC</name>
<sequence length="68" mass="7590">MRGLKHSFLAAAAAAEDAAADTPEGELLQLRQKGDKEKQQEEREYKQFLHAKNGEKGSASDSILSRFW</sequence>
<feature type="compositionally biased region" description="Polar residues" evidence="1">
    <location>
        <begin position="59"/>
        <end position="68"/>
    </location>
</feature>
<evidence type="ECO:0000256" key="1">
    <source>
        <dbReference type="SAM" id="MobiDB-lite"/>
    </source>
</evidence>
<dbReference type="VEuPathDB" id="ToxoDB:EAH_00067660"/>
<dbReference type="GeneID" id="25274836"/>
<protein>
    <submittedName>
        <fullName evidence="2">Uncharacterized protein</fullName>
    </submittedName>
</protein>
<accession>U6GTC4</accession>
<reference evidence="2" key="1">
    <citation type="submission" date="2013-10" db="EMBL/GenBank/DDBJ databases">
        <title>Genomic analysis of the causative agents of coccidiosis in chickens.</title>
        <authorList>
            <person name="Reid A.J."/>
            <person name="Blake D."/>
            <person name="Billington K."/>
            <person name="Browne H."/>
            <person name="Dunn M."/>
            <person name="Hung S."/>
            <person name="Kawahara F."/>
            <person name="Miranda-Saavedra D."/>
            <person name="Mourier T."/>
            <person name="Nagra H."/>
            <person name="Otto T.D."/>
            <person name="Rawlings N."/>
            <person name="Sanchez A."/>
            <person name="Sanders M."/>
            <person name="Subramaniam C."/>
            <person name="Tay Y."/>
            <person name="Dear P."/>
            <person name="Doerig C."/>
            <person name="Gruber A."/>
            <person name="Parkinson J."/>
            <person name="Shirley M."/>
            <person name="Wan K.L."/>
            <person name="Berriman M."/>
            <person name="Tomley F."/>
            <person name="Pain A."/>
        </authorList>
    </citation>
    <scope>NUCLEOTIDE SEQUENCE</scope>
    <source>
        <strain evidence="2">Houghton</strain>
    </source>
</reference>
<keyword evidence="3" id="KW-1185">Reference proteome</keyword>
<dbReference type="Proteomes" id="UP000018050">
    <property type="component" value="Unassembled WGS sequence"/>
</dbReference>
<gene>
    <name evidence="2" type="ORF">EAH_00067660</name>
</gene>